<evidence type="ECO:0000256" key="1">
    <source>
        <dbReference type="SAM" id="Phobius"/>
    </source>
</evidence>
<dbReference type="Proteomes" id="UP001501727">
    <property type="component" value="Unassembled WGS sequence"/>
</dbReference>
<organism evidence="2 3">
    <name type="scientific">Luteimonas lutimaris</name>
    <dbReference type="NCBI Taxonomy" id="698645"/>
    <lineage>
        <taxon>Bacteria</taxon>
        <taxon>Pseudomonadati</taxon>
        <taxon>Pseudomonadota</taxon>
        <taxon>Gammaproteobacteria</taxon>
        <taxon>Lysobacterales</taxon>
        <taxon>Lysobacteraceae</taxon>
        <taxon>Luteimonas</taxon>
    </lineage>
</organism>
<dbReference type="RefSeq" id="WP_344758787.1">
    <property type="nucleotide sequence ID" value="NZ_BAAAZU010000004.1"/>
</dbReference>
<keyword evidence="1" id="KW-0812">Transmembrane</keyword>
<feature type="transmembrane region" description="Helical" evidence="1">
    <location>
        <begin position="12"/>
        <end position="33"/>
    </location>
</feature>
<protein>
    <submittedName>
        <fullName evidence="2">Uncharacterized protein</fullName>
    </submittedName>
</protein>
<gene>
    <name evidence="2" type="ORF">GCM10022229_09240</name>
</gene>
<keyword evidence="1" id="KW-1133">Transmembrane helix</keyword>
<feature type="transmembrane region" description="Helical" evidence="1">
    <location>
        <begin position="45"/>
        <end position="69"/>
    </location>
</feature>
<reference evidence="3" key="1">
    <citation type="journal article" date="2019" name="Int. J. Syst. Evol. Microbiol.">
        <title>The Global Catalogue of Microorganisms (GCM) 10K type strain sequencing project: providing services to taxonomists for standard genome sequencing and annotation.</title>
        <authorList>
            <consortium name="The Broad Institute Genomics Platform"/>
            <consortium name="The Broad Institute Genome Sequencing Center for Infectious Disease"/>
            <person name="Wu L."/>
            <person name="Ma J."/>
        </authorList>
    </citation>
    <scope>NUCLEOTIDE SEQUENCE [LARGE SCALE GENOMIC DNA]</scope>
    <source>
        <strain evidence="3">JCM 16916</strain>
    </source>
</reference>
<keyword evidence="3" id="KW-1185">Reference proteome</keyword>
<evidence type="ECO:0000313" key="2">
    <source>
        <dbReference type="EMBL" id="GAA3917863.1"/>
    </source>
</evidence>
<proteinExistence type="predicted"/>
<accession>A0ABP7M8S8</accession>
<dbReference type="EMBL" id="BAAAZU010000004">
    <property type="protein sequence ID" value="GAA3917863.1"/>
    <property type="molecule type" value="Genomic_DNA"/>
</dbReference>
<keyword evidence="1" id="KW-0472">Membrane</keyword>
<sequence length="79" mass="8541">MKRTSVLDFLGVARILGYSLAVVVGAIVVLLYLSEPLLGMSRPFVSTLAGPILLGLVVAWVTSLARVLVRRMRFASPQD</sequence>
<comment type="caution">
    <text evidence="2">The sequence shown here is derived from an EMBL/GenBank/DDBJ whole genome shotgun (WGS) entry which is preliminary data.</text>
</comment>
<evidence type="ECO:0000313" key="3">
    <source>
        <dbReference type="Proteomes" id="UP001501727"/>
    </source>
</evidence>
<name>A0ABP7M8S8_9GAMM</name>